<dbReference type="OrthoDB" id="2631350at2759"/>
<accession>A0A550BRL4</accession>
<dbReference type="SUPFAM" id="SSF52047">
    <property type="entry name" value="RNI-like"/>
    <property type="match status" value="1"/>
</dbReference>
<dbReference type="Proteomes" id="UP000320762">
    <property type="component" value="Unassembled WGS sequence"/>
</dbReference>
<evidence type="ECO:0000256" key="1">
    <source>
        <dbReference type="SAM" id="MobiDB-lite"/>
    </source>
</evidence>
<comment type="caution">
    <text evidence="2">The sequence shown here is derived from an EMBL/GenBank/DDBJ whole genome shotgun (WGS) entry which is preliminary data.</text>
</comment>
<keyword evidence="3" id="KW-1185">Reference proteome</keyword>
<dbReference type="EMBL" id="VDMD01000255">
    <property type="protein sequence ID" value="TRM55180.1"/>
    <property type="molecule type" value="Genomic_DNA"/>
</dbReference>
<feature type="compositionally biased region" description="Acidic residues" evidence="1">
    <location>
        <begin position="154"/>
        <end position="166"/>
    </location>
</feature>
<sequence length="629" mass="70863">MFSSFPASSVAVRSVDNHITSCDGMLSHATALHPSRVALTPLSAATRVASIYEIVQEICRILIAPRYSRPCPSLLRPLTMVSRFVSDIALDVLWEKQTSLAPLFQTIPRVTRRVVKWRRYYEGWEFFDSDEPDSEIVQRTVLKIPCSHQLGGDEGPELENAIDDGAGDGVRDDNACVEEDSAEEESVEDDTDSGSDSDVSEDDCCLEDDCDPDDLEFTDAEYERFMHYARRIRSFDAQLRNGWFSRKIFIDNALLFAALRRGPILPRVRSIRLHKRKDLFRDGDHVFEVDRPSPDGYGEVIVHDMQATLGQLCPLAHIRDVTLPPDRDLYVLADLRDLPFLETLHLTHCRRISKAASPARAGFRALRSLSISGTSRLDHARTILSRLSSEPLRLRAFSHRNKHDMVSAADCKSAHDLFRELRARLDLEYLEQLTVSTPRCILYEPARSLLKDLCAFPNVRVANIRLAHSPGIDVDEVLDVITYAWPNLQKIFIQNNPNESFRHVLLEDPNSETRRHGSLTGLAPLALRCPRLTVVSVPLQIPSESHAIPRPIEPAVANVFATRHIGVDVGQGDVGDRVDEVAAFIASLFPSLRFISACDAGSEVIERWEEVERKVKHSEDTRQDRHISS</sequence>
<organism evidence="2 3">
    <name type="scientific">Schizophyllum amplum</name>
    <dbReference type="NCBI Taxonomy" id="97359"/>
    <lineage>
        <taxon>Eukaryota</taxon>
        <taxon>Fungi</taxon>
        <taxon>Dikarya</taxon>
        <taxon>Basidiomycota</taxon>
        <taxon>Agaricomycotina</taxon>
        <taxon>Agaricomycetes</taxon>
        <taxon>Agaricomycetidae</taxon>
        <taxon>Agaricales</taxon>
        <taxon>Schizophyllaceae</taxon>
        <taxon>Schizophyllum</taxon>
    </lineage>
</organism>
<protein>
    <recommendedName>
        <fullName evidence="4">F-box domain-containing protein</fullName>
    </recommendedName>
</protein>
<reference evidence="2 3" key="1">
    <citation type="journal article" date="2019" name="New Phytol.">
        <title>Comparative genomics reveals unique wood-decay strategies and fruiting body development in the Schizophyllaceae.</title>
        <authorList>
            <person name="Almasi E."/>
            <person name="Sahu N."/>
            <person name="Krizsan K."/>
            <person name="Balint B."/>
            <person name="Kovacs G.M."/>
            <person name="Kiss B."/>
            <person name="Cseklye J."/>
            <person name="Drula E."/>
            <person name="Henrissat B."/>
            <person name="Nagy I."/>
            <person name="Chovatia M."/>
            <person name="Adam C."/>
            <person name="LaButti K."/>
            <person name="Lipzen A."/>
            <person name="Riley R."/>
            <person name="Grigoriev I.V."/>
            <person name="Nagy L.G."/>
        </authorList>
    </citation>
    <scope>NUCLEOTIDE SEQUENCE [LARGE SCALE GENOMIC DNA]</scope>
    <source>
        <strain evidence="2 3">NL-1724</strain>
    </source>
</reference>
<evidence type="ECO:0000313" key="3">
    <source>
        <dbReference type="Proteomes" id="UP000320762"/>
    </source>
</evidence>
<dbReference type="AlphaFoldDB" id="A0A550BRL4"/>
<proteinExistence type="predicted"/>
<dbReference type="InterPro" id="IPR032675">
    <property type="entry name" value="LRR_dom_sf"/>
</dbReference>
<name>A0A550BRL4_9AGAR</name>
<feature type="region of interest" description="Disordered" evidence="1">
    <location>
        <begin position="150"/>
        <end position="205"/>
    </location>
</feature>
<dbReference type="Gene3D" id="3.80.10.10">
    <property type="entry name" value="Ribonuclease Inhibitor"/>
    <property type="match status" value="1"/>
</dbReference>
<evidence type="ECO:0000313" key="2">
    <source>
        <dbReference type="EMBL" id="TRM55180.1"/>
    </source>
</evidence>
<feature type="compositionally biased region" description="Acidic residues" evidence="1">
    <location>
        <begin position="175"/>
        <end position="205"/>
    </location>
</feature>
<evidence type="ECO:0008006" key="4">
    <source>
        <dbReference type="Google" id="ProtNLM"/>
    </source>
</evidence>
<gene>
    <name evidence="2" type="ORF">BD626DRAFT_146649</name>
</gene>